<comment type="caution">
    <text evidence="1">The sequence shown here is derived from an EMBL/GenBank/DDBJ whole genome shotgun (WGS) entry which is preliminary data.</text>
</comment>
<dbReference type="Gene3D" id="1.20.58.60">
    <property type="match status" value="1"/>
</dbReference>
<proteinExistence type="predicted"/>
<dbReference type="Proteomes" id="UP000004810">
    <property type="component" value="Unassembled WGS sequence"/>
</dbReference>
<protein>
    <submittedName>
        <fullName evidence="1">Uncharacterized protein</fullName>
    </submittedName>
</protein>
<reference evidence="2" key="1">
    <citation type="submission" date="2012-08" db="EMBL/GenBank/DDBJ databases">
        <title>The Genome Sequence of Wuchereria bancrofti.</title>
        <authorList>
            <person name="Nutman T.B."/>
            <person name="Fink D.L."/>
            <person name="Russ C."/>
            <person name="Young S."/>
            <person name="Zeng Q."/>
            <person name="Koehrsen M."/>
            <person name="Alvarado L."/>
            <person name="Berlin A."/>
            <person name="Chapman S.B."/>
            <person name="Chen Z."/>
            <person name="Freedman E."/>
            <person name="Gellesch M."/>
            <person name="Goldberg J."/>
            <person name="Griggs A."/>
            <person name="Gujja S."/>
            <person name="Heilman E.R."/>
            <person name="Heiman D."/>
            <person name="Hepburn T."/>
            <person name="Howarth C."/>
            <person name="Jen D."/>
            <person name="Larson L."/>
            <person name="Lewis B."/>
            <person name="Mehta T."/>
            <person name="Park D."/>
            <person name="Pearson M."/>
            <person name="Roberts A."/>
            <person name="Saif S."/>
            <person name="Shea T."/>
            <person name="Shenoy N."/>
            <person name="Sisk P."/>
            <person name="Stolte C."/>
            <person name="Sykes S."/>
            <person name="Walk T."/>
            <person name="White J."/>
            <person name="Yandava C."/>
            <person name="Haas B."/>
            <person name="Henn M.R."/>
            <person name="Nusbaum C."/>
            <person name="Birren B."/>
        </authorList>
    </citation>
    <scope>NUCLEOTIDE SEQUENCE [LARGE SCALE GENOMIC DNA]</scope>
    <source>
        <strain evidence="2">NA</strain>
    </source>
</reference>
<dbReference type="SUPFAM" id="SSF46966">
    <property type="entry name" value="Spectrin repeat"/>
    <property type="match status" value="1"/>
</dbReference>
<dbReference type="AlphaFoldDB" id="J9E2P2"/>
<evidence type="ECO:0000313" key="2">
    <source>
        <dbReference type="Proteomes" id="UP000004810"/>
    </source>
</evidence>
<dbReference type="EMBL" id="ADBV01019207">
    <property type="protein sequence ID" value="EJW71212.1"/>
    <property type="molecule type" value="Genomic_DNA"/>
</dbReference>
<accession>J9E2P2</accession>
<feature type="non-terminal residue" evidence="1">
    <location>
        <position position="1"/>
    </location>
</feature>
<evidence type="ECO:0000313" key="1">
    <source>
        <dbReference type="EMBL" id="EJW71212.1"/>
    </source>
</evidence>
<organism evidence="1 2">
    <name type="scientific">Wuchereria bancrofti</name>
    <dbReference type="NCBI Taxonomy" id="6293"/>
    <lineage>
        <taxon>Eukaryota</taxon>
        <taxon>Metazoa</taxon>
        <taxon>Ecdysozoa</taxon>
        <taxon>Nematoda</taxon>
        <taxon>Chromadorea</taxon>
        <taxon>Rhabditida</taxon>
        <taxon>Spirurina</taxon>
        <taxon>Spiruromorpha</taxon>
        <taxon>Filarioidea</taxon>
        <taxon>Onchocercidae</taxon>
        <taxon>Wuchereria</taxon>
    </lineage>
</organism>
<name>J9E2P2_WUCBA</name>
<gene>
    <name evidence="1" type="ORF">WUBG_17881</name>
</gene>
<sequence>NRRAEVLGHYAQFKEFARAKRDRLEEARQFQYFKRDADELEIWILEKLQTASEESFRDPTNLQVYFPKVF</sequence>